<evidence type="ECO:0000313" key="2">
    <source>
        <dbReference type="EMBL" id="CAF9940769.1"/>
    </source>
</evidence>
<sequence>MTNTSTAREGLEAFMAVIACYEHRVGHACRAVANHVPALLTDLPQSPIILDNACGTGAVTDELLRALPSAKFYAADVVPPMVQVMKANVAASVTMQNSVVAVDIMDGQALQYQSNFFDVSVTNFGIFFFPDPILGAKEIYRTLKPGGFGVVTVWKDLGFKPLLWEVQKRVKPINPMAELLVMEAWSDGKLLEKTLKKGGFTTVELKEVTEGMWGVSTDDLKSVLLENFTALVSRNWSDEEKAKLPEVTAEVLKDMESEYCVQSGGRVGVLMTAWIAVCKK</sequence>
<dbReference type="Gene3D" id="3.40.50.150">
    <property type="entry name" value="Vaccinia Virus protein VP39"/>
    <property type="match status" value="1"/>
</dbReference>
<accession>A0A8H3J563</accession>
<dbReference type="AlphaFoldDB" id="A0A8H3J563"/>
<evidence type="ECO:0000313" key="3">
    <source>
        <dbReference type="Proteomes" id="UP000664521"/>
    </source>
</evidence>
<gene>
    <name evidence="2" type="ORF">HETSPECPRED_002633</name>
</gene>
<evidence type="ECO:0000259" key="1">
    <source>
        <dbReference type="Pfam" id="PF13649"/>
    </source>
</evidence>
<dbReference type="OrthoDB" id="2013972at2759"/>
<proteinExistence type="predicted"/>
<name>A0A8H3J563_9LECA</name>
<comment type="caution">
    <text evidence="2">The sequence shown here is derived from an EMBL/GenBank/DDBJ whole genome shotgun (WGS) entry which is preliminary data.</text>
</comment>
<organism evidence="2 3">
    <name type="scientific">Heterodermia speciosa</name>
    <dbReference type="NCBI Taxonomy" id="116794"/>
    <lineage>
        <taxon>Eukaryota</taxon>
        <taxon>Fungi</taxon>
        <taxon>Dikarya</taxon>
        <taxon>Ascomycota</taxon>
        <taxon>Pezizomycotina</taxon>
        <taxon>Lecanoromycetes</taxon>
        <taxon>OSLEUM clade</taxon>
        <taxon>Lecanoromycetidae</taxon>
        <taxon>Caliciales</taxon>
        <taxon>Physciaceae</taxon>
        <taxon>Heterodermia</taxon>
    </lineage>
</organism>
<dbReference type="PANTHER" id="PTHR43591:SF105">
    <property type="entry name" value="METHYLTRANSFERASE DOMAIN-CONTAINING PROTEIN-RELATED"/>
    <property type="match status" value="1"/>
</dbReference>
<dbReference type="Pfam" id="PF13649">
    <property type="entry name" value="Methyltransf_25"/>
    <property type="match status" value="1"/>
</dbReference>
<protein>
    <recommendedName>
        <fullName evidence="1">Methyltransferase domain-containing protein</fullName>
    </recommendedName>
</protein>
<keyword evidence="3" id="KW-1185">Reference proteome</keyword>
<dbReference type="InterPro" id="IPR029063">
    <property type="entry name" value="SAM-dependent_MTases_sf"/>
</dbReference>
<dbReference type="EMBL" id="CAJPDS010000162">
    <property type="protein sequence ID" value="CAF9940769.1"/>
    <property type="molecule type" value="Genomic_DNA"/>
</dbReference>
<dbReference type="PANTHER" id="PTHR43591">
    <property type="entry name" value="METHYLTRANSFERASE"/>
    <property type="match status" value="1"/>
</dbReference>
<dbReference type="CDD" id="cd02440">
    <property type="entry name" value="AdoMet_MTases"/>
    <property type="match status" value="1"/>
</dbReference>
<dbReference type="InterPro" id="IPR041698">
    <property type="entry name" value="Methyltransf_25"/>
</dbReference>
<reference evidence="2" key="1">
    <citation type="submission" date="2021-03" db="EMBL/GenBank/DDBJ databases">
        <authorList>
            <person name="Tagirdzhanova G."/>
        </authorList>
    </citation>
    <scope>NUCLEOTIDE SEQUENCE</scope>
</reference>
<dbReference type="GO" id="GO:0008168">
    <property type="term" value="F:methyltransferase activity"/>
    <property type="evidence" value="ECO:0007669"/>
    <property type="project" value="TreeGrafter"/>
</dbReference>
<feature type="domain" description="Methyltransferase" evidence="1">
    <location>
        <begin position="49"/>
        <end position="147"/>
    </location>
</feature>
<dbReference type="Proteomes" id="UP000664521">
    <property type="component" value="Unassembled WGS sequence"/>
</dbReference>
<dbReference type="SUPFAM" id="SSF53335">
    <property type="entry name" value="S-adenosyl-L-methionine-dependent methyltransferases"/>
    <property type="match status" value="1"/>
</dbReference>